<evidence type="ECO:0000256" key="1">
    <source>
        <dbReference type="SAM" id="MobiDB-lite"/>
    </source>
</evidence>
<dbReference type="NCBIfam" id="NF033546">
    <property type="entry name" value="transpos_IS21"/>
    <property type="match status" value="1"/>
</dbReference>
<name>A0A1M6I4Z7_9RHOB</name>
<feature type="compositionally biased region" description="Basic and acidic residues" evidence="1">
    <location>
        <begin position="494"/>
        <end position="513"/>
    </location>
</feature>
<evidence type="ECO:0000313" key="2">
    <source>
        <dbReference type="EMBL" id="SHJ29482.1"/>
    </source>
</evidence>
<dbReference type="EMBL" id="FQYO01000014">
    <property type="protein sequence ID" value="SHJ29482.1"/>
    <property type="molecule type" value="Genomic_DNA"/>
</dbReference>
<organism evidence="2 3">
    <name type="scientific">Wenxinia saemankumensis</name>
    <dbReference type="NCBI Taxonomy" id="1447782"/>
    <lineage>
        <taxon>Bacteria</taxon>
        <taxon>Pseudomonadati</taxon>
        <taxon>Pseudomonadota</taxon>
        <taxon>Alphaproteobacteria</taxon>
        <taxon>Rhodobacterales</taxon>
        <taxon>Roseobacteraceae</taxon>
        <taxon>Wenxinia</taxon>
    </lineage>
</organism>
<proteinExistence type="predicted"/>
<dbReference type="PANTHER" id="PTHR35004:SF7">
    <property type="entry name" value="INTEGRASE PROTEIN"/>
    <property type="match status" value="1"/>
</dbReference>
<accession>A0A1M6I4Z7</accession>
<feature type="compositionally biased region" description="Basic and acidic residues" evidence="1">
    <location>
        <begin position="442"/>
        <end position="460"/>
    </location>
</feature>
<feature type="region of interest" description="Disordered" evidence="1">
    <location>
        <begin position="400"/>
        <end position="532"/>
    </location>
</feature>
<reference evidence="2 3" key="1">
    <citation type="submission" date="2016-11" db="EMBL/GenBank/DDBJ databases">
        <authorList>
            <person name="Jaros S."/>
            <person name="Januszkiewicz K."/>
            <person name="Wedrychowicz H."/>
        </authorList>
    </citation>
    <scope>NUCLEOTIDE SEQUENCE [LARGE SCALE GENOMIC DNA]</scope>
    <source>
        <strain evidence="2 3">DSM 100565</strain>
    </source>
</reference>
<evidence type="ECO:0000313" key="3">
    <source>
        <dbReference type="Proteomes" id="UP000184292"/>
    </source>
</evidence>
<feature type="compositionally biased region" description="Low complexity" evidence="1">
    <location>
        <begin position="432"/>
        <end position="441"/>
    </location>
</feature>
<sequence length="532" mass="59347">MLVVETIAKIRRAYFQDKKPIKQICRELRVSRNTVRRVIRSGATEFSYERSVQPQPKIGPWKDELDRMLAENTRKPKRDRLTRIRIFEELQSLGYEGGYDAVRRYASSWTKTEREASAAAYVPLSFDPGEAYQFDWSHEVVLIDGVTTTVKVAHVRLCYSRMLFVRAYPRETQEMVFDAHDKAFAFFGGACARGIYDSVRCPPSVRGRWTRRRPWTRSSSAGIGLTIAASSRCAVITSSIRQSDPLGRIALLALALHARFRLGEGAGREPGRRRPPAVLCAAAAVQELRRAQRLARGPLHCLGQDAPASRAARAHHLGSLRGGTTDPGSLCRAVRRLPRRAGLGLQNLSRPVRQQPILGRRPGCRPGCRGPRLCRTDRDLAGRQDCRRACPRLRPRQGYLRSATLPPCPRPQAWGSPERGAVQGVGIAGGNAARAAQAQPSAERRPPDGRDPELGPDRRPGRGGCGLRRGAERGRSLVRRRSQHPRPAPGARAAADHRDTGRAASELRADRRLQTLRQPQETGPWKDRRCWT</sequence>
<dbReference type="AlphaFoldDB" id="A0A1M6I4Z7"/>
<gene>
    <name evidence="2" type="ORF">SAMN05444417_0025</name>
</gene>
<dbReference type="Proteomes" id="UP000184292">
    <property type="component" value="Unassembled WGS sequence"/>
</dbReference>
<dbReference type="STRING" id="1447782.SAMN05444417_0025"/>
<keyword evidence="3" id="KW-1185">Reference proteome</keyword>
<dbReference type="PANTHER" id="PTHR35004">
    <property type="entry name" value="TRANSPOSASE RV3428C-RELATED"/>
    <property type="match status" value="1"/>
</dbReference>
<protein>
    <submittedName>
        <fullName evidence="2">Integrase core domain-containing protein</fullName>
    </submittedName>
</protein>